<dbReference type="AlphaFoldDB" id="A0A9Q1GMP3"/>
<proteinExistence type="inferred from homology"/>
<name>A0A9Q1GMP3_9CARY</name>
<dbReference type="GO" id="GO:0016926">
    <property type="term" value="P:protein desumoylation"/>
    <property type="evidence" value="ECO:0007669"/>
    <property type="project" value="TreeGrafter"/>
</dbReference>
<comment type="caution">
    <text evidence="6">The sequence shown here is derived from an EMBL/GenBank/DDBJ whole genome shotgun (WGS) entry which is preliminary data.</text>
</comment>
<dbReference type="SUPFAM" id="SSF54001">
    <property type="entry name" value="Cysteine proteinases"/>
    <property type="match status" value="1"/>
</dbReference>
<dbReference type="InterPro" id="IPR003653">
    <property type="entry name" value="Peptidase_C48_C"/>
</dbReference>
<organism evidence="6 7">
    <name type="scientific">Carnegiea gigantea</name>
    <dbReference type="NCBI Taxonomy" id="171969"/>
    <lineage>
        <taxon>Eukaryota</taxon>
        <taxon>Viridiplantae</taxon>
        <taxon>Streptophyta</taxon>
        <taxon>Embryophyta</taxon>
        <taxon>Tracheophyta</taxon>
        <taxon>Spermatophyta</taxon>
        <taxon>Magnoliopsida</taxon>
        <taxon>eudicotyledons</taxon>
        <taxon>Gunneridae</taxon>
        <taxon>Pentapetalae</taxon>
        <taxon>Caryophyllales</taxon>
        <taxon>Cactineae</taxon>
        <taxon>Cactaceae</taxon>
        <taxon>Cactoideae</taxon>
        <taxon>Echinocereeae</taxon>
        <taxon>Carnegiea</taxon>
    </lineage>
</organism>
<dbReference type="GO" id="GO:0005634">
    <property type="term" value="C:nucleus"/>
    <property type="evidence" value="ECO:0007669"/>
    <property type="project" value="TreeGrafter"/>
</dbReference>
<evidence type="ECO:0000256" key="2">
    <source>
        <dbReference type="ARBA" id="ARBA00022670"/>
    </source>
</evidence>
<comment type="similarity">
    <text evidence="1">Belongs to the peptidase C48 family.</text>
</comment>
<dbReference type="EMBL" id="JAKOGI010001940">
    <property type="protein sequence ID" value="KAJ8423551.1"/>
    <property type="molecule type" value="Genomic_DNA"/>
</dbReference>
<evidence type="ECO:0000313" key="6">
    <source>
        <dbReference type="EMBL" id="KAJ8423551.1"/>
    </source>
</evidence>
<dbReference type="OrthoDB" id="1939479at2759"/>
<sequence>MSCRLSNLTEGRVSDIVAIDVKGWSTLCRVTIRGRRRRTIASMDLRLTTIVLSSQSSSDYSGEIGGHRVLVPLFDEHVRHWLLLQVDLHRRCMCVYDSLPPTKAKDMQERKLCIDRAVKISSLHHSPLMPRPRFSSNLKVAIALAVMKTDIYTDALTWDLVHVDYPQQDNGHDCGVFVMIFIDLLALIGHTMCFDQSDIRILWDKCLADILRGTIWNFPVCTWLTDLICHGRLHVRVWYSLSALCPTHEAW</sequence>
<gene>
    <name evidence="6" type="ORF">Cgig2_007082</name>
</gene>
<dbReference type="Gene3D" id="3.40.395.10">
    <property type="entry name" value="Adenoviral Proteinase, Chain A"/>
    <property type="match status" value="1"/>
</dbReference>
<evidence type="ECO:0000256" key="4">
    <source>
        <dbReference type="ARBA" id="ARBA00022807"/>
    </source>
</evidence>
<accession>A0A9Q1GMP3</accession>
<dbReference type="Pfam" id="PF02902">
    <property type="entry name" value="Peptidase_C48"/>
    <property type="match status" value="1"/>
</dbReference>
<evidence type="ECO:0000256" key="1">
    <source>
        <dbReference type="ARBA" id="ARBA00005234"/>
    </source>
</evidence>
<dbReference type="GO" id="GO:0006508">
    <property type="term" value="P:proteolysis"/>
    <property type="evidence" value="ECO:0007669"/>
    <property type="project" value="UniProtKB-KW"/>
</dbReference>
<feature type="domain" description="Ubiquitin-like protease family profile" evidence="5">
    <location>
        <begin position="1"/>
        <end position="185"/>
    </location>
</feature>
<keyword evidence="3" id="KW-0378">Hydrolase</keyword>
<keyword evidence="2" id="KW-0645">Protease</keyword>
<reference evidence="6" key="1">
    <citation type="submission" date="2022-04" db="EMBL/GenBank/DDBJ databases">
        <title>Carnegiea gigantea Genome sequencing and assembly v2.</title>
        <authorList>
            <person name="Copetti D."/>
            <person name="Sanderson M.J."/>
            <person name="Burquez A."/>
            <person name="Wojciechowski M.F."/>
        </authorList>
    </citation>
    <scope>NUCLEOTIDE SEQUENCE</scope>
    <source>
        <strain evidence="6">SGP5-SGP5p</strain>
        <tissue evidence="6">Aerial part</tissue>
    </source>
</reference>
<dbReference type="PANTHER" id="PTHR12606">
    <property type="entry name" value="SENTRIN/SUMO-SPECIFIC PROTEASE"/>
    <property type="match status" value="1"/>
</dbReference>
<dbReference type="PANTHER" id="PTHR12606:SF1">
    <property type="entry name" value="UBIQUITIN-LIKE-SPECIFIC PROTEASE 1A"/>
    <property type="match status" value="1"/>
</dbReference>
<protein>
    <recommendedName>
        <fullName evidence="5">Ubiquitin-like protease family profile domain-containing protein</fullName>
    </recommendedName>
</protein>
<evidence type="ECO:0000313" key="7">
    <source>
        <dbReference type="Proteomes" id="UP001153076"/>
    </source>
</evidence>
<dbReference type="PROSITE" id="PS50600">
    <property type="entry name" value="ULP_PROTEASE"/>
    <property type="match status" value="1"/>
</dbReference>
<keyword evidence="4" id="KW-0788">Thiol protease</keyword>
<dbReference type="Proteomes" id="UP001153076">
    <property type="component" value="Unassembled WGS sequence"/>
</dbReference>
<evidence type="ECO:0000259" key="5">
    <source>
        <dbReference type="PROSITE" id="PS50600"/>
    </source>
</evidence>
<evidence type="ECO:0000256" key="3">
    <source>
        <dbReference type="ARBA" id="ARBA00022801"/>
    </source>
</evidence>
<dbReference type="GO" id="GO:0016929">
    <property type="term" value="F:deSUMOylase activity"/>
    <property type="evidence" value="ECO:0007669"/>
    <property type="project" value="TreeGrafter"/>
</dbReference>
<keyword evidence="7" id="KW-1185">Reference proteome</keyword>
<dbReference type="InterPro" id="IPR038765">
    <property type="entry name" value="Papain-like_cys_pep_sf"/>
</dbReference>